<gene>
    <name evidence="12" type="ORF">RB653_009609</name>
</gene>
<dbReference type="Proteomes" id="UP001344447">
    <property type="component" value="Unassembled WGS sequence"/>
</dbReference>
<evidence type="ECO:0000313" key="12">
    <source>
        <dbReference type="EMBL" id="KAK5579920.1"/>
    </source>
</evidence>
<protein>
    <recommendedName>
        <fullName evidence="11">G-protein coupled receptors family 3 profile domain-containing protein</fullName>
    </recommendedName>
</protein>
<feature type="compositionally biased region" description="Pro residues" evidence="9">
    <location>
        <begin position="1116"/>
        <end position="1125"/>
    </location>
</feature>
<feature type="region of interest" description="Disordered" evidence="9">
    <location>
        <begin position="1013"/>
        <end position="1237"/>
    </location>
</feature>
<feature type="transmembrane region" description="Helical" evidence="10">
    <location>
        <begin position="783"/>
        <end position="804"/>
    </location>
</feature>
<dbReference type="InterPro" id="IPR002455">
    <property type="entry name" value="GPCR3_GABA-B"/>
</dbReference>
<keyword evidence="3 10" id="KW-1133">Transmembrane helix</keyword>
<feature type="transmembrane region" description="Helical" evidence="10">
    <location>
        <begin position="825"/>
        <end position="848"/>
    </location>
</feature>
<feature type="compositionally biased region" description="Low complexity" evidence="9">
    <location>
        <begin position="1260"/>
        <end position="1298"/>
    </location>
</feature>
<keyword evidence="13" id="KW-1185">Reference proteome</keyword>
<keyword evidence="6" id="KW-0675">Receptor</keyword>
<feature type="compositionally biased region" description="Polar residues" evidence="9">
    <location>
        <begin position="1162"/>
        <end position="1205"/>
    </location>
</feature>
<evidence type="ECO:0000256" key="6">
    <source>
        <dbReference type="ARBA" id="ARBA00023170"/>
    </source>
</evidence>
<feature type="region of interest" description="Disordered" evidence="9">
    <location>
        <begin position="1251"/>
        <end position="1355"/>
    </location>
</feature>
<proteinExistence type="predicted"/>
<feature type="compositionally biased region" description="Polar residues" evidence="9">
    <location>
        <begin position="1341"/>
        <end position="1355"/>
    </location>
</feature>
<dbReference type="PROSITE" id="PS50259">
    <property type="entry name" value="G_PROTEIN_RECEP_F3_4"/>
    <property type="match status" value="1"/>
</dbReference>
<feature type="compositionally biased region" description="Polar residues" evidence="9">
    <location>
        <begin position="1223"/>
        <end position="1237"/>
    </location>
</feature>
<organism evidence="12 13">
    <name type="scientific">Dictyostelium firmibasis</name>
    <dbReference type="NCBI Taxonomy" id="79012"/>
    <lineage>
        <taxon>Eukaryota</taxon>
        <taxon>Amoebozoa</taxon>
        <taxon>Evosea</taxon>
        <taxon>Eumycetozoa</taxon>
        <taxon>Dictyostelia</taxon>
        <taxon>Dictyosteliales</taxon>
        <taxon>Dictyosteliaceae</taxon>
        <taxon>Dictyostelium</taxon>
    </lineage>
</organism>
<keyword evidence="7" id="KW-0325">Glycoprotein</keyword>
<evidence type="ECO:0000256" key="2">
    <source>
        <dbReference type="ARBA" id="ARBA00022692"/>
    </source>
</evidence>
<dbReference type="GO" id="GO:0004965">
    <property type="term" value="F:G protein-coupled GABA receptor activity"/>
    <property type="evidence" value="ECO:0007669"/>
    <property type="project" value="InterPro"/>
</dbReference>
<dbReference type="InterPro" id="IPR017978">
    <property type="entry name" value="GPCR_3_C"/>
</dbReference>
<dbReference type="CDD" id="cd15047">
    <property type="entry name" value="7tmC_GABA-B-like"/>
    <property type="match status" value="1"/>
</dbReference>
<feature type="domain" description="G-protein coupled receptors family 3 profile" evidence="11">
    <location>
        <begin position="717"/>
        <end position="971"/>
    </location>
</feature>
<feature type="transmembrane region" description="Helical" evidence="10">
    <location>
        <begin position="754"/>
        <end position="777"/>
    </location>
</feature>
<sequence>MTMKLKSMNYLLLFFSVFIITCFTYSPQERYWVSPKRGVESMGCGLVKEFPCKDLGFVIGRVTPNVSTIINLMEGVYTGNFSFLMTNLVILFNGDGRNKTIIDLEGRQRFTLCTISDIHFKDLTIKNGFGDPKSGIFDGGAIYAYDSQIHFINVALIDNRCSATGGGIFLYNCYFNVENSLFQNNTANSGGGVILLLSASNITNSEFINNRVFQEGKGGAIQVFISFVHIELSLFAYNIAPYSGAIDMVGGNITSIYSKFIENHSNIGGGFGLYFISNVIFESCEFINNRANSTGGLAFLTAQSMLRFSLCIFTDNFAPNCGIVESHSISPLLFESCSFTGNVPTAVQIALYDNYCFLKVQNCHFSEIQGVLMYADSISNIIIDSSSFTNVSNRIIDVGNEADILIISSTFYNITIDEYLVSLSNGNFLAYNMNFKNNIVLALIKSSVGGSVTIVSSSMSHNYVSTSLISLSNGYTLYIENCEVINNTGLFKGCFIDADHTGTETIVQSLFENNRSPFGPILYFSNPETLLSTNYSSNFRDILFVNNFAFYSGALVYFSQNVSLPNISCTNCIYDNNTAVFGELVNSAFYSFNVSIQPVIYPFQDLIIEIFALDFFGNLVRGTSDLGFFAIPCPDAYVEGNLFAVLNENGSAIFSNIKLSSNPNSVCNLTFLSVPIVSEGGPITIPITFSYCSQDRELVMIKSIYYCLKTIKVSSFVKFLIGTLAAILLIILIFSGVISLKYRKKRVIRYSNPLFLCIILVGCIIFLITIPVLFGTSSTTCKIRFPIIVIGSCLVTSSVFIKQFRIWRLIKDIQLLRETNVENKYLLKFISILMVIPIIIVICSLFLFTTHEKYTFNQRDITITHYCSDGTYLTYVIVFLVYQMAILLFGCYLVIVCRKFRSIPGTFNEATYIGILIYNYTVVLIVAIPLAYVFNKNPLANFLIFSISILVFVLSTIVLLFIPKFHFLLRKKAIISSLEKLIKEQEAIVQRNKDILYFYDMYLAEERTGQQVDLNNHNNLRSSNTTRKRSTQNNLNMTGFSDTGSTISNPNLTSFTSSPSSSDSDSTPDFNDPNFLDYYNERVRNYGKRKSTNNKYKMDKPFNSVPNSPIKSPKPTTSPPSPPSSPSSSSSSSSSSTKPKSSTMTTTATTQSSSSRSPNAIKKNSPNIKSPITPKSNYSSPNMSIPVNRNSKGSKLSSNPTTPKSIKSDKSPIAQDFDDTIEDTNSLFSDSSLGSEQYNEKVINRIFHIHQEKRVKTTKPSDNSILSSSIGSDSSPNFNENIDNPNNNMSDSDDSTPNFNENIEKKKQKSKNLINQFHQNKQKDTKNRSNINLSPINISNDKTPPSSPINLSKRK</sequence>
<feature type="transmembrane region" description="Helical" evidence="10">
    <location>
        <begin position="915"/>
        <end position="934"/>
    </location>
</feature>
<evidence type="ECO:0000256" key="9">
    <source>
        <dbReference type="SAM" id="MobiDB-lite"/>
    </source>
</evidence>
<feature type="compositionally biased region" description="Low complexity" evidence="9">
    <location>
        <begin position="1126"/>
        <end position="1158"/>
    </location>
</feature>
<dbReference type="GO" id="GO:0038039">
    <property type="term" value="C:G protein-coupled receptor heterodimeric complex"/>
    <property type="evidence" value="ECO:0007669"/>
    <property type="project" value="TreeGrafter"/>
</dbReference>
<keyword evidence="5 10" id="KW-0472">Membrane</keyword>
<evidence type="ECO:0000256" key="10">
    <source>
        <dbReference type="SAM" id="Phobius"/>
    </source>
</evidence>
<dbReference type="InterPro" id="IPR011050">
    <property type="entry name" value="Pectin_lyase_fold/virulence"/>
</dbReference>
<evidence type="ECO:0000256" key="7">
    <source>
        <dbReference type="ARBA" id="ARBA00023180"/>
    </source>
</evidence>
<comment type="subcellular location">
    <subcellularLocation>
        <location evidence="1">Membrane</location>
        <topology evidence="1">Multi-pass membrane protein</topology>
    </subcellularLocation>
</comment>
<evidence type="ECO:0000256" key="5">
    <source>
        <dbReference type="ARBA" id="ARBA00023136"/>
    </source>
</evidence>
<evidence type="ECO:0000256" key="4">
    <source>
        <dbReference type="ARBA" id="ARBA00023040"/>
    </source>
</evidence>
<evidence type="ECO:0000259" key="11">
    <source>
        <dbReference type="PROSITE" id="PS50259"/>
    </source>
</evidence>
<feature type="transmembrane region" description="Helical" evidence="10">
    <location>
        <begin position="719"/>
        <end position="742"/>
    </location>
</feature>
<dbReference type="GO" id="GO:0007214">
    <property type="term" value="P:gamma-aminobutyric acid signaling pathway"/>
    <property type="evidence" value="ECO:0007669"/>
    <property type="project" value="TreeGrafter"/>
</dbReference>
<feature type="compositionally biased region" description="Low complexity" evidence="9">
    <location>
        <begin position="1328"/>
        <end position="1340"/>
    </location>
</feature>
<dbReference type="SUPFAM" id="SSF51126">
    <property type="entry name" value="Pectin lyase-like"/>
    <property type="match status" value="3"/>
</dbReference>
<name>A0AAN7Z0T3_9MYCE</name>
<reference evidence="12 13" key="1">
    <citation type="submission" date="2023-11" db="EMBL/GenBank/DDBJ databases">
        <title>Dfirmibasis_genome.</title>
        <authorList>
            <person name="Edelbroek B."/>
            <person name="Kjellin J."/>
            <person name="Jerlstrom-Hultqvist J."/>
            <person name="Soderbom F."/>
        </authorList>
    </citation>
    <scope>NUCLEOTIDE SEQUENCE [LARGE SCALE GENOMIC DNA]</scope>
    <source>
        <strain evidence="12 13">TNS-C-14</strain>
    </source>
</reference>
<keyword evidence="2 10" id="KW-0812">Transmembrane</keyword>
<feature type="transmembrane region" description="Helical" evidence="10">
    <location>
        <begin position="940"/>
        <end position="962"/>
    </location>
</feature>
<feature type="compositionally biased region" description="Low complexity" evidence="9">
    <location>
        <begin position="1048"/>
        <end position="1074"/>
    </location>
</feature>
<dbReference type="PANTHER" id="PTHR10519:SF66">
    <property type="entry name" value="METABOTROPIC GLUTAMATE RECEPTOR-LIKE PROTEIN P"/>
    <property type="match status" value="1"/>
</dbReference>
<comment type="caution">
    <text evidence="12">The sequence shown here is derived from an EMBL/GenBank/DDBJ whole genome shotgun (WGS) entry which is preliminary data.</text>
</comment>
<keyword evidence="4" id="KW-0297">G-protein coupled receptor</keyword>
<dbReference type="PANTHER" id="PTHR10519">
    <property type="entry name" value="GABA-B RECEPTOR"/>
    <property type="match status" value="1"/>
</dbReference>
<accession>A0AAN7Z0T3</accession>
<keyword evidence="8" id="KW-0807">Transducer</keyword>
<feature type="transmembrane region" description="Helical" evidence="10">
    <location>
        <begin position="872"/>
        <end position="895"/>
    </location>
</feature>
<dbReference type="PRINTS" id="PR01176">
    <property type="entry name" value="GABABRECEPTR"/>
</dbReference>
<feature type="compositionally biased region" description="Polar residues" evidence="9">
    <location>
        <begin position="1013"/>
        <end position="1047"/>
    </location>
</feature>
<evidence type="ECO:0000313" key="13">
    <source>
        <dbReference type="Proteomes" id="UP001344447"/>
    </source>
</evidence>
<dbReference type="EMBL" id="JAVFKY010000003">
    <property type="protein sequence ID" value="KAK5579920.1"/>
    <property type="molecule type" value="Genomic_DNA"/>
</dbReference>
<evidence type="ECO:0000256" key="1">
    <source>
        <dbReference type="ARBA" id="ARBA00004141"/>
    </source>
</evidence>
<dbReference type="Pfam" id="PF00003">
    <property type="entry name" value="7tm_3"/>
    <property type="match status" value="1"/>
</dbReference>
<evidence type="ECO:0000256" key="8">
    <source>
        <dbReference type="ARBA" id="ARBA00023224"/>
    </source>
</evidence>
<evidence type="ECO:0000256" key="3">
    <source>
        <dbReference type="ARBA" id="ARBA00022989"/>
    </source>
</evidence>